<protein>
    <submittedName>
        <fullName evidence="2">Uncharacterized protein</fullName>
    </submittedName>
</protein>
<evidence type="ECO:0000256" key="1">
    <source>
        <dbReference type="SAM" id="MobiDB-lite"/>
    </source>
</evidence>
<accession>A0AAD4TRY9</accession>
<organism evidence="2 3">
    <name type="scientific">Ovis ammon polii</name>
    <dbReference type="NCBI Taxonomy" id="230172"/>
    <lineage>
        <taxon>Eukaryota</taxon>
        <taxon>Metazoa</taxon>
        <taxon>Chordata</taxon>
        <taxon>Craniata</taxon>
        <taxon>Vertebrata</taxon>
        <taxon>Euteleostomi</taxon>
        <taxon>Mammalia</taxon>
        <taxon>Eutheria</taxon>
        <taxon>Laurasiatheria</taxon>
        <taxon>Artiodactyla</taxon>
        <taxon>Ruminantia</taxon>
        <taxon>Pecora</taxon>
        <taxon>Bovidae</taxon>
        <taxon>Caprinae</taxon>
        <taxon>Ovis</taxon>
    </lineage>
</organism>
<proteinExistence type="predicted"/>
<dbReference type="EMBL" id="JAKZEL010000023">
    <property type="protein sequence ID" value="KAI4531577.1"/>
    <property type="molecule type" value="Genomic_DNA"/>
</dbReference>
<feature type="compositionally biased region" description="Polar residues" evidence="1">
    <location>
        <begin position="43"/>
        <end position="63"/>
    </location>
</feature>
<evidence type="ECO:0000313" key="3">
    <source>
        <dbReference type="Proteomes" id="UP001214576"/>
    </source>
</evidence>
<feature type="region of interest" description="Disordered" evidence="1">
    <location>
        <begin position="252"/>
        <end position="286"/>
    </location>
</feature>
<name>A0AAD4TRY9_OVIAM</name>
<feature type="region of interest" description="Disordered" evidence="1">
    <location>
        <begin position="42"/>
        <end position="63"/>
    </location>
</feature>
<comment type="caution">
    <text evidence="2">The sequence shown here is derived from an EMBL/GenBank/DDBJ whole genome shotgun (WGS) entry which is preliminary data.</text>
</comment>
<keyword evidence="3" id="KW-1185">Reference proteome</keyword>
<dbReference type="AlphaFoldDB" id="A0AAD4TRY9"/>
<feature type="compositionally biased region" description="Basic and acidic residues" evidence="1">
    <location>
        <begin position="271"/>
        <end position="286"/>
    </location>
</feature>
<evidence type="ECO:0000313" key="2">
    <source>
        <dbReference type="EMBL" id="KAI4531577.1"/>
    </source>
</evidence>
<feature type="region of interest" description="Disordered" evidence="1">
    <location>
        <begin position="93"/>
        <end position="133"/>
    </location>
</feature>
<gene>
    <name evidence="2" type="ORF">MG293_018091</name>
</gene>
<dbReference type="Proteomes" id="UP001214576">
    <property type="component" value="Unassembled WGS sequence"/>
</dbReference>
<sequence length="286" mass="32073">MQTEFQTNTPKKYRSIYINGFWVLKRKITYYSFCRRESAIKSGIQSRSRPPQTHRSPSTGLSTLDYSHLPTPLCHCGLRGCRLSTLQLPACPSRSRGSGFPAQGSPPGMQKPLRGTQAPEGKSNILKESEYRTKGKNREAFKCERLAGMRNNLAPESETMAATGFHITCCTLSRSLLPCLKNAGAVTREFSSDTFEDQESLIFKVLLQNKSELQPRKEMGWTPASITQGVEADKGPPLMEFQQTPRTRGLIQQGREQERGSGGCLLKATVKHQDPDPEWREYDSCH</sequence>
<reference evidence="2" key="1">
    <citation type="submission" date="2022-03" db="EMBL/GenBank/DDBJ databases">
        <title>Genomic analyses of argali, domestic sheep and their hybrids provide insights into chromosomal evolution, heterosis and genetic basis of agronomic traits.</title>
        <authorList>
            <person name="Li M."/>
        </authorList>
    </citation>
    <scope>NUCLEOTIDE SEQUENCE</scope>
    <source>
        <strain evidence="2">CAU-MHL-2022a</strain>
        <tissue evidence="2">Skin</tissue>
    </source>
</reference>